<comment type="similarity">
    <text evidence="2">Belongs to the universal ribosomal protein uS4 family.</text>
</comment>
<evidence type="ECO:0000256" key="3">
    <source>
        <dbReference type="ARBA" id="ARBA00022517"/>
    </source>
</evidence>
<dbReference type="GO" id="GO:0034457">
    <property type="term" value="C:Mpp10 complex"/>
    <property type="evidence" value="ECO:0007669"/>
    <property type="project" value="TreeGrafter"/>
</dbReference>
<keyword evidence="5" id="KW-0539">Nucleus</keyword>
<dbReference type="OrthoDB" id="10248812at2759"/>
<dbReference type="GO" id="GO:0042274">
    <property type="term" value="P:ribosomal small subunit biogenesis"/>
    <property type="evidence" value="ECO:0007669"/>
    <property type="project" value="TreeGrafter"/>
</dbReference>
<evidence type="ECO:0000313" key="11">
    <source>
        <dbReference type="WBParaSite" id="SBAD_0001249801-mRNA-1"/>
    </source>
</evidence>
<dbReference type="SUPFAM" id="SSF55174">
    <property type="entry name" value="Alpha-L RNA-binding motif"/>
    <property type="match status" value="1"/>
</dbReference>
<evidence type="ECO:0000256" key="7">
    <source>
        <dbReference type="PROSITE-ProRule" id="PRU00182"/>
    </source>
</evidence>
<comment type="subcellular location">
    <subcellularLocation>
        <location evidence="1">Nucleus</location>
        <location evidence="1">Nucleolus</location>
    </subcellularLocation>
</comment>
<dbReference type="InterPro" id="IPR002942">
    <property type="entry name" value="S4_RNA-bd"/>
</dbReference>
<evidence type="ECO:0000259" key="8">
    <source>
        <dbReference type="SMART" id="SM01390"/>
    </source>
</evidence>
<dbReference type="InterPro" id="IPR022801">
    <property type="entry name" value="Ribosomal_uS4"/>
</dbReference>
<accession>A0A183J895</accession>
<evidence type="ECO:0000313" key="10">
    <source>
        <dbReference type="Proteomes" id="UP000270296"/>
    </source>
</evidence>
<dbReference type="GO" id="GO:0019843">
    <property type="term" value="F:rRNA binding"/>
    <property type="evidence" value="ECO:0007669"/>
    <property type="project" value="InterPro"/>
</dbReference>
<dbReference type="WBParaSite" id="SBAD_0001249801-mRNA-1">
    <property type="protein sequence ID" value="SBAD_0001249801-mRNA-1"/>
    <property type="gene ID" value="SBAD_0001249801"/>
</dbReference>
<feature type="domain" description="Small ribosomal subunit protein uS4 N-terminal" evidence="8">
    <location>
        <begin position="3"/>
        <end position="106"/>
    </location>
</feature>
<dbReference type="InterPro" id="IPR036986">
    <property type="entry name" value="S4_RNA-bd_sf"/>
</dbReference>
<dbReference type="GO" id="GO:0006364">
    <property type="term" value="P:rRNA processing"/>
    <property type="evidence" value="ECO:0007669"/>
    <property type="project" value="TreeGrafter"/>
</dbReference>
<dbReference type="InterPro" id="IPR001912">
    <property type="entry name" value="Ribosomal_uS4_N"/>
</dbReference>
<dbReference type="PANTHER" id="PTHR11831:SF1">
    <property type="entry name" value="U3 SMALL NUCLEOLAR RIBONUCLEOPROTEIN PROTEIN IMP3"/>
    <property type="match status" value="1"/>
</dbReference>
<keyword evidence="10" id="KW-1185">Reference proteome</keyword>
<dbReference type="Pfam" id="PF01479">
    <property type="entry name" value="S4"/>
    <property type="match status" value="1"/>
</dbReference>
<evidence type="ECO:0000256" key="1">
    <source>
        <dbReference type="ARBA" id="ARBA00004604"/>
    </source>
</evidence>
<protein>
    <submittedName>
        <fullName evidence="11">Ribosomal_S4 domain-containing protein</fullName>
    </submittedName>
</protein>
<dbReference type="Gene3D" id="3.10.290.10">
    <property type="entry name" value="RNA-binding S4 domain"/>
    <property type="match status" value="1"/>
</dbReference>
<reference evidence="11" key="1">
    <citation type="submission" date="2016-06" db="UniProtKB">
        <authorList>
            <consortium name="WormBaseParasite"/>
        </authorList>
    </citation>
    <scope>IDENTIFICATION</scope>
</reference>
<keyword evidence="3" id="KW-0690">Ribosome biogenesis</keyword>
<dbReference type="AlphaFoldDB" id="A0A183J895"/>
<evidence type="ECO:0000256" key="2">
    <source>
        <dbReference type="ARBA" id="ARBA00007465"/>
    </source>
</evidence>
<dbReference type="PANTHER" id="PTHR11831">
    <property type="entry name" value="30S 40S RIBOSOMAL PROTEIN"/>
    <property type="match status" value="1"/>
</dbReference>
<gene>
    <name evidence="9" type="ORF">SBAD_LOCUS12093</name>
</gene>
<evidence type="ECO:0000313" key="9">
    <source>
        <dbReference type="EMBL" id="VDP45349.1"/>
    </source>
</evidence>
<evidence type="ECO:0000256" key="5">
    <source>
        <dbReference type="ARBA" id="ARBA00023242"/>
    </source>
</evidence>
<dbReference type="CDD" id="cd00165">
    <property type="entry name" value="S4"/>
    <property type="match status" value="1"/>
</dbReference>
<organism evidence="11">
    <name type="scientific">Soboliphyme baturini</name>
    <dbReference type="NCBI Taxonomy" id="241478"/>
    <lineage>
        <taxon>Eukaryota</taxon>
        <taxon>Metazoa</taxon>
        <taxon>Ecdysozoa</taxon>
        <taxon>Nematoda</taxon>
        <taxon>Enoplea</taxon>
        <taxon>Dorylaimia</taxon>
        <taxon>Dioctophymatida</taxon>
        <taxon>Dioctophymatoidea</taxon>
        <taxon>Soboliphymatidae</taxon>
        <taxon>Soboliphyme</taxon>
    </lineage>
</organism>
<name>A0A183J895_9BILA</name>
<keyword evidence="4 7" id="KW-0694">RNA-binding</keyword>
<dbReference type="GO" id="GO:0032040">
    <property type="term" value="C:small-subunit processome"/>
    <property type="evidence" value="ECO:0007669"/>
    <property type="project" value="TreeGrafter"/>
</dbReference>
<dbReference type="Proteomes" id="UP000270296">
    <property type="component" value="Unassembled WGS sequence"/>
</dbReference>
<dbReference type="EMBL" id="UZAM01016961">
    <property type="protein sequence ID" value="VDP45349.1"/>
    <property type="molecule type" value="Genomic_DNA"/>
</dbReference>
<keyword evidence="6" id="KW-0687">Ribonucleoprotein</keyword>
<sequence>MRRLKFHEKKLLKKVDFIDWELDRNVHEVTAVKRYHLKDRTEYVFYKKLAREVRELAAKIKELDVKDAFRVEMSRRLIDKLYHLGVIATKGGLDLCASVTASSFCRRRLPVVLVKLHMAEHLKAATMFVEHGHVRVGPELITDPAYIVSRYVRYPASVWQF</sequence>
<dbReference type="GO" id="GO:0030515">
    <property type="term" value="F:snoRNA binding"/>
    <property type="evidence" value="ECO:0007669"/>
    <property type="project" value="TreeGrafter"/>
</dbReference>
<dbReference type="SMART" id="SM01390">
    <property type="entry name" value="Ribosomal_S4"/>
    <property type="match status" value="1"/>
</dbReference>
<dbReference type="Pfam" id="PF00163">
    <property type="entry name" value="Ribosomal_S4"/>
    <property type="match status" value="1"/>
</dbReference>
<evidence type="ECO:0000256" key="6">
    <source>
        <dbReference type="ARBA" id="ARBA00023274"/>
    </source>
</evidence>
<reference evidence="9 10" key="2">
    <citation type="submission" date="2018-11" db="EMBL/GenBank/DDBJ databases">
        <authorList>
            <consortium name="Pathogen Informatics"/>
        </authorList>
    </citation>
    <scope>NUCLEOTIDE SEQUENCE [LARGE SCALE GENOMIC DNA]</scope>
</reference>
<proteinExistence type="inferred from homology"/>
<dbReference type="PROSITE" id="PS50889">
    <property type="entry name" value="S4"/>
    <property type="match status" value="1"/>
</dbReference>
<evidence type="ECO:0000256" key="4">
    <source>
        <dbReference type="ARBA" id="ARBA00022884"/>
    </source>
</evidence>